<dbReference type="Gene3D" id="2.40.50.100">
    <property type="match status" value="1"/>
</dbReference>
<feature type="chain" id="PRO_5022923065" evidence="3">
    <location>
        <begin position="26"/>
        <end position="451"/>
    </location>
</feature>
<dbReference type="NCBIfam" id="TIGR01730">
    <property type="entry name" value="RND_mfp"/>
    <property type="match status" value="1"/>
</dbReference>
<dbReference type="EMBL" id="SJPU01000002">
    <property type="protein sequence ID" value="TWU16632.1"/>
    <property type="molecule type" value="Genomic_DNA"/>
</dbReference>
<feature type="compositionally biased region" description="Basic and acidic residues" evidence="2">
    <location>
        <begin position="407"/>
        <end position="429"/>
    </location>
</feature>
<gene>
    <name evidence="6" type="primary">macA</name>
    <name evidence="6" type="ORF">Poly21_38370</name>
</gene>
<dbReference type="Proteomes" id="UP000319908">
    <property type="component" value="Unassembled WGS sequence"/>
</dbReference>
<name>A0A5C6BXX6_9BACT</name>
<dbReference type="GO" id="GO:0015562">
    <property type="term" value="F:efflux transmembrane transporter activity"/>
    <property type="evidence" value="ECO:0007669"/>
    <property type="project" value="TreeGrafter"/>
</dbReference>
<evidence type="ECO:0000259" key="4">
    <source>
        <dbReference type="Pfam" id="PF25917"/>
    </source>
</evidence>
<comment type="similarity">
    <text evidence="1">Belongs to the membrane fusion protein (MFP) (TC 8.A.1) family.</text>
</comment>
<evidence type="ECO:0000256" key="1">
    <source>
        <dbReference type="ARBA" id="ARBA00009477"/>
    </source>
</evidence>
<feature type="compositionally biased region" description="Acidic residues" evidence="2">
    <location>
        <begin position="435"/>
        <end position="444"/>
    </location>
</feature>
<evidence type="ECO:0000313" key="7">
    <source>
        <dbReference type="Proteomes" id="UP000319908"/>
    </source>
</evidence>
<feature type="signal peptide" evidence="3">
    <location>
        <begin position="1"/>
        <end position="25"/>
    </location>
</feature>
<keyword evidence="7" id="KW-1185">Reference proteome</keyword>
<evidence type="ECO:0000256" key="3">
    <source>
        <dbReference type="SAM" id="SignalP"/>
    </source>
</evidence>
<evidence type="ECO:0000259" key="5">
    <source>
        <dbReference type="Pfam" id="PF25954"/>
    </source>
</evidence>
<dbReference type="GO" id="GO:1990281">
    <property type="term" value="C:efflux pump complex"/>
    <property type="evidence" value="ECO:0007669"/>
    <property type="project" value="TreeGrafter"/>
</dbReference>
<dbReference type="PANTHER" id="PTHR30469:SF15">
    <property type="entry name" value="HLYD FAMILY OF SECRETION PROTEINS"/>
    <property type="match status" value="1"/>
</dbReference>
<evidence type="ECO:0000256" key="2">
    <source>
        <dbReference type="SAM" id="MobiDB-lite"/>
    </source>
</evidence>
<protein>
    <submittedName>
        <fullName evidence="6">Macrolide export protein MacA</fullName>
    </submittedName>
</protein>
<dbReference type="Pfam" id="PF25954">
    <property type="entry name" value="Beta-barrel_RND_2"/>
    <property type="match status" value="1"/>
</dbReference>
<dbReference type="Gene3D" id="2.40.30.170">
    <property type="match status" value="1"/>
</dbReference>
<dbReference type="Gene3D" id="2.40.420.20">
    <property type="match status" value="1"/>
</dbReference>
<feature type="domain" description="Multidrug resistance protein MdtA-like barrel-sandwich hybrid" evidence="4">
    <location>
        <begin position="65"/>
        <end position="246"/>
    </location>
</feature>
<proteinExistence type="inferred from homology"/>
<evidence type="ECO:0000313" key="6">
    <source>
        <dbReference type="EMBL" id="TWU16632.1"/>
    </source>
</evidence>
<comment type="caution">
    <text evidence="6">The sequence shown here is derived from an EMBL/GenBank/DDBJ whole genome shotgun (WGS) entry which is preliminary data.</text>
</comment>
<reference evidence="6 7" key="1">
    <citation type="journal article" date="2020" name="Antonie Van Leeuwenhoek">
        <title>Rhodopirellula heiligendammensis sp. nov., Rhodopirellula pilleata sp. nov., and Rhodopirellula solitaria sp. nov. isolated from natural or artificial marine surfaces in Northern Germany and California, USA, and emended description of the genus Rhodopirellula.</title>
        <authorList>
            <person name="Kallscheuer N."/>
            <person name="Wiegand S."/>
            <person name="Jogler M."/>
            <person name="Boedeker C."/>
            <person name="Peeters S.H."/>
            <person name="Rast P."/>
            <person name="Heuer A."/>
            <person name="Jetten M.S.M."/>
            <person name="Rohde M."/>
            <person name="Jogler C."/>
        </authorList>
    </citation>
    <scope>NUCLEOTIDE SEQUENCE [LARGE SCALE GENOMIC DNA]</scope>
    <source>
        <strain evidence="6 7">Poly21</strain>
    </source>
</reference>
<dbReference type="InterPro" id="IPR006143">
    <property type="entry name" value="RND_pump_MFP"/>
</dbReference>
<feature type="domain" description="CusB-like beta-barrel" evidence="5">
    <location>
        <begin position="256"/>
        <end position="323"/>
    </location>
</feature>
<accession>A0A5C6BXX6</accession>
<dbReference type="AlphaFoldDB" id="A0A5C6BXX6"/>
<dbReference type="RefSeq" id="WP_302119446.1">
    <property type="nucleotide sequence ID" value="NZ_SJPU01000002.1"/>
</dbReference>
<dbReference type="InterPro" id="IPR058792">
    <property type="entry name" value="Beta-barrel_RND_2"/>
</dbReference>
<dbReference type="Gene3D" id="1.10.287.470">
    <property type="entry name" value="Helix hairpin bin"/>
    <property type="match status" value="1"/>
</dbReference>
<dbReference type="Pfam" id="PF25917">
    <property type="entry name" value="BSH_RND"/>
    <property type="match status" value="1"/>
</dbReference>
<dbReference type="SUPFAM" id="SSF111369">
    <property type="entry name" value="HlyD-like secretion proteins"/>
    <property type="match status" value="2"/>
</dbReference>
<organism evidence="6 7">
    <name type="scientific">Allorhodopirellula heiligendammensis</name>
    <dbReference type="NCBI Taxonomy" id="2714739"/>
    <lineage>
        <taxon>Bacteria</taxon>
        <taxon>Pseudomonadati</taxon>
        <taxon>Planctomycetota</taxon>
        <taxon>Planctomycetia</taxon>
        <taxon>Pirellulales</taxon>
        <taxon>Pirellulaceae</taxon>
        <taxon>Allorhodopirellula</taxon>
    </lineage>
</organism>
<sequence length="451" mass="48304">MQRLPSFLCLCVALWVLFGCRERNAAPESLGDTQDLPEIAAETLRLEMQSWPTVVRCQGNLLPDEQVVVGAKVGGRVDAVHIEIGDFVEQGAPLATLDQQEARLRVLQAQAQLRQARSTVGLLEGQSADDLNPENAAPVREAKAVWDEGIAGFKRAQMLIERNALSAAEFDQAAAAEQVAQAQYASSLNAVAESLALIGVRQAELSIAQQQLADAVVTAPFSGYVQQRGIAPGAYVATGQPIAVLVRTSPLRFRGAVPERFAQSLKLGQEVRLTIQSVPTPVTAAVTRISPMLDSRSRTLMFEAEVANKDHQLRTGLFAEAEIVIDPAARAIVLPESAIVEFGGTQKVWKVVDGMASEQPIATSHRRPGYREVAEGLEIGDLVLIDGDQGAVAKVTGPTVRSSLSTSRDEPGDVKDTKDAVLNDGKPTESPESMESTEDPTDEDSNVRASS</sequence>
<dbReference type="PANTHER" id="PTHR30469">
    <property type="entry name" value="MULTIDRUG RESISTANCE PROTEIN MDTA"/>
    <property type="match status" value="1"/>
</dbReference>
<feature type="region of interest" description="Disordered" evidence="2">
    <location>
        <begin position="396"/>
        <end position="451"/>
    </location>
</feature>
<keyword evidence="3" id="KW-0732">Signal</keyword>
<dbReference type="InterPro" id="IPR058625">
    <property type="entry name" value="MdtA-like_BSH"/>
</dbReference>
<dbReference type="PROSITE" id="PS51257">
    <property type="entry name" value="PROKAR_LIPOPROTEIN"/>
    <property type="match status" value="1"/>
</dbReference>